<feature type="transmembrane region" description="Helical" evidence="1">
    <location>
        <begin position="147"/>
        <end position="167"/>
    </location>
</feature>
<accession>A0A0F7VN57</accession>
<gene>
    <name evidence="3" type="primary">sle_20030</name>
</gene>
<dbReference type="InterPro" id="IPR036938">
    <property type="entry name" value="PAP2/HPO_sf"/>
</dbReference>
<name>A0A0F7VN57_STRLW</name>
<reference evidence="3 4" key="1">
    <citation type="submission" date="2015-02" db="EMBL/GenBank/DDBJ databases">
        <authorList>
            <person name="Gomez-Escribano P.J."/>
        </authorList>
    </citation>
    <scope>NUCLEOTIDE SEQUENCE [LARGE SCALE GENOMIC DNA]</scope>
    <source>
        <strain evidence="4">C34 (DSM 42122 / NRRL B-24963)</strain>
    </source>
</reference>
<evidence type="ECO:0000313" key="4">
    <source>
        <dbReference type="Proteomes" id="UP000035016"/>
    </source>
</evidence>
<evidence type="ECO:0000259" key="2">
    <source>
        <dbReference type="SMART" id="SM00014"/>
    </source>
</evidence>
<feature type="transmembrane region" description="Helical" evidence="1">
    <location>
        <begin position="74"/>
        <end position="93"/>
    </location>
</feature>
<dbReference type="SMART" id="SM00014">
    <property type="entry name" value="acidPPc"/>
    <property type="match status" value="1"/>
</dbReference>
<feature type="transmembrane region" description="Helical" evidence="1">
    <location>
        <begin position="201"/>
        <end position="219"/>
    </location>
</feature>
<dbReference type="EMBL" id="LN831790">
    <property type="protein sequence ID" value="CQR61464.1"/>
    <property type="molecule type" value="Genomic_DNA"/>
</dbReference>
<keyword evidence="1" id="KW-0472">Membrane</keyword>
<evidence type="ECO:0000313" key="3">
    <source>
        <dbReference type="EMBL" id="CQR61464.1"/>
    </source>
</evidence>
<dbReference type="Proteomes" id="UP000035016">
    <property type="component" value="Chromosome Chromosome"/>
</dbReference>
<feature type="transmembrane region" description="Helical" evidence="1">
    <location>
        <begin position="21"/>
        <end position="45"/>
    </location>
</feature>
<organism evidence="3 4">
    <name type="scientific">Streptomyces leeuwenhoekii</name>
    <dbReference type="NCBI Taxonomy" id="1437453"/>
    <lineage>
        <taxon>Bacteria</taxon>
        <taxon>Bacillati</taxon>
        <taxon>Actinomycetota</taxon>
        <taxon>Actinomycetes</taxon>
        <taxon>Kitasatosporales</taxon>
        <taxon>Streptomycetaceae</taxon>
        <taxon>Streptomyces</taxon>
    </lineage>
</organism>
<feature type="transmembrane region" description="Helical" evidence="1">
    <location>
        <begin position="174"/>
        <end position="195"/>
    </location>
</feature>
<feature type="domain" description="Phosphatidic acid phosphatase type 2/haloperoxidase" evidence="2">
    <location>
        <begin position="108"/>
        <end position="216"/>
    </location>
</feature>
<dbReference type="InterPro" id="IPR000326">
    <property type="entry name" value="PAP2/HPO"/>
</dbReference>
<proteinExistence type="predicted"/>
<keyword evidence="1" id="KW-1133">Transmembrane helix</keyword>
<protein>
    <submittedName>
        <fullName evidence="3">Integral Membrane Protein</fullName>
    </submittedName>
</protein>
<dbReference type="AlphaFoldDB" id="A0A0F7VN57"/>
<feature type="transmembrane region" description="Helical" evidence="1">
    <location>
        <begin position="105"/>
        <end position="127"/>
    </location>
</feature>
<evidence type="ECO:0000256" key="1">
    <source>
        <dbReference type="SAM" id="Phobius"/>
    </source>
</evidence>
<dbReference type="PANTHER" id="PTHR14969:SF13">
    <property type="entry name" value="AT30094P"/>
    <property type="match status" value="1"/>
</dbReference>
<dbReference type="Gene3D" id="1.20.144.10">
    <property type="entry name" value="Phosphatidic acid phosphatase type 2/haloperoxidase"/>
    <property type="match status" value="1"/>
</dbReference>
<sequence>MRRSGPVGRPGTTPPVPRRPTAPFLLLLSLGLPGLLFALITWQVVADGPLVRADERLSAALARPDRVSELLSDLGNVQVALPVLAAALACAAWHGRSSGADRWWLPPAAGALAMAMVPLLVAPLKAWTARPGTPVVPPAVGYFPSGHTATAVVAYGGAVLLLLPWLGPALARRALLTAGAVLVLGVSFGLVRRGYHWPLDVVASWCLGAVLLVCLRWAVHAGGRRRLRRAPSSREPSR</sequence>
<dbReference type="Pfam" id="PF01569">
    <property type="entry name" value="PAP2"/>
    <property type="match status" value="1"/>
</dbReference>
<keyword evidence="1" id="KW-0812">Transmembrane</keyword>
<dbReference type="KEGG" id="sle:sle_20030"/>
<dbReference type="CDD" id="cd03392">
    <property type="entry name" value="PAP2_like_2"/>
    <property type="match status" value="1"/>
</dbReference>
<dbReference type="SUPFAM" id="SSF48317">
    <property type="entry name" value="Acid phosphatase/Vanadium-dependent haloperoxidase"/>
    <property type="match status" value="1"/>
</dbReference>
<dbReference type="PANTHER" id="PTHR14969">
    <property type="entry name" value="SPHINGOSINE-1-PHOSPHATE PHOSPHOHYDROLASE"/>
    <property type="match status" value="1"/>
</dbReference>